<proteinExistence type="predicted"/>
<dbReference type="Proteomes" id="UP000186819">
    <property type="component" value="Unassembled WGS sequence"/>
</dbReference>
<dbReference type="PROSITE" id="PS51832">
    <property type="entry name" value="HD_GYP"/>
    <property type="match status" value="1"/>
</dbReference>
<evidence type="ECO:0000313" key="3">
    <source>
        <dbReference type="EMBL" id="SIQ43820.1"/>
    </source>
</evidence>
<accession>A0A1N6SRR1</accession>
<dbReference type="CDD" id="cd00077">
    <property type="entry name" value="HDc"/>
    <property type="match status" value="1"/>
</dbReference>
<dbReference type="PANTHER" id="PTHR43155:SF2">
    <property type="entry name" value="CYCLIC DI-GMP PHOSPHODIESTERASE PA4108"/>
    <property type="match status" value="1"/>
</dbReference>
<feature type="domain" description="HD-GYP" evidence="2">
    <location>
        <begin position="197"/>
        <end position="393"/>
    </location>
</feature>
<dbReference type="SUPFAM" id="SSF109604">
    <property type="entry name" value="HD-domain/PDEase-like"/>
    <property type="match status" value="1"/>
</dbReference>
<reference evidence="4" key="1">
    <citation type="submission" date="2017-01" db="EMBL/GenBank/DDBJ databases">
        <authorList>
            <person name="Varghese N."/>
            <person name="Submissions S."/>
        </authorList>
    </citation>
    <scope>NUCLEOTIDE SEQUENCE [LARGE SCALE GENOMIC DNA]</scope>
    <source>
        <strain evidence="4">ATCC 51758</strain>
    </source>
</reference>
<protein>
    <submittedName>
        <fullName evidence="3">HD-GYP domain, c-di-GMP phosphodiesterase class II (Or its inactivated variant)</fullName>
    </submittedName>
</protein>
<organism evidence="3 4">
    <name type="scientific">Aromatoleum tolulyticum</name>
    <dbReference type="NCBI Taxonomy" id="34027"/>
    <lineage>
        <taxon>Bacteria</taxon>
        <taxon>Pseudomonadati</taxon>
        <taxon>Pseudomonadota</taxon>
        <taxon>Betaproteobacteria</taxon>
        <taxon>Rhodocyclales</taxon>
        <taxon>Rhodocyclaceae</taxon>
        <taxon>Aromatoleum</taxon>
    </lineage>
</organism>
<dbReference type="PANTHER" id="PTHR43155">
    <property type="entry name" value="CYCLIC DI-GMP PHOSPHODIESTERASE PA4108-RELATED"/>
    <property type="match status" value="1"/>
</dbReference>
<evidence type="ECO:0000313" key="4">
    <source>
        <dbReference type="Proteomes" id="UP000186819"/>
    </source>
</evidence>
<dbReference type="AlphaFoldDB" id="A0A1N6SRR1"/>
<feature type="region of interest" description="Disordered" evidence="1">
    <location>
        <begin position="1"/>
        <end position="20"/>
    </location>
</feature>
<dbReference type="InterPro" id="IPR037522">
    <property type="entry name" value="HD_GYP_dom"/>
</dbReference>
<evidence type="ECO:0000256" key="1">
    <source>
        <dbReference type="SAM" id="MobiDB-lite"/>
    </source>
</evidence>
<evidence type="ECO:0000259" key="2">
    <source>
        <dbReference type="PROSITE" id="PS51832"/>
    </source>
</evidence>
<feature type="compositionally biased region" description="Basic and acidic residues" evidence="1">
    <location>
        <begin position="10"/>
        <end position="20"/>
    </location>
</feature>
<dbReference type="GO" id="GO:0008081">
    <property type="term" value="F:phosphoric diester hydrolase activity"/>
    <property type="evidence" value="ECO:0007669"/>
    <property type="project" value="UniProtKB-ARBA"/>
</dbReference>
<name>A0A1N6SRR1_9RHOO</name>
<dbReference type="InterPro" id="IPR021812">
    <property type="entry name" value="DUF3391"/>
</dbReference>
<keyword evidence="4" id="KW-1185">Reference proteome</keyword>
<dbReference type="Pfam" id="PF11871">
    <property type="entry name" value="DUF3391"/>
    <property type="match status" value="1"/>
</dbReference>
<dbReference type="RefSeq" id="WP_076601545.1">
    <property type="nucleotide sequence ID" value="NZ_FTMD01000004.1"/>
</dbReference>
<dbReference type="EMBL" id="FTMD01000004">
    <property type="protein sequence ID" value="SIQ43820.1"/>
    <property type="molecule type" value="Genomic_DNA"/>
</dbReference>
<gene>
    <name evidence="3" type="ORF">SAMN05421829_104196</name>
</gene>
<dbReference type="Gene3D" id="1.10.3210.10">
    <property type="entry name" value="Hypothetical protein af1432"/>
    <property type="match status" value="1"/>
</dbReference>
<dbReference type="InterPro" id="IPR003607">
    <property type="entry name" value="HD/PDEase_dom"/>
</dbReference>
<dbReference type="STRING" id="34027.SAMN05421829_104196"/>
<sequence>MGKGGGTRPGRPDADDKSDGRRELIAATDARIGMFVVELDRPWIGTPFLLQGFLIDDDRTLEQLRECCRFIFIDRSRSVGEHYAAAQDDASAPHPGRAARRQAVTAAGPGAGGNPLSFLEALALVRKGGLDAAAARRLAGEAVANRPETHSVERELVRASPLIAQTEAVFEQVIADVRENRKPDITQVTECVDDMLQSVKRNPDALLWLIRLKKYDRYSYHHALDVTVHLMVFAHSMGFSEDGATVLGVAGMMQDIGKIRLPERVLQKAGRLSRIEMEIAKAHVEYSTQIILQDPHPMPGLVDIVSRHHERLDGSGYPAGLSNGAIGLRAEMAGLVDTFCAMTSKRAYDEPLSTQRALEALIRQRDVKFSANVVDGFIQCIGLYPAGTLVELNSGEIAVVIAQNRVRRMQPRVLVLLCADKTPNHHPPTLDLLYSPLTPAGEPYRILRALPTGAHGIDPSEFYLS</sequence>
<dbReference type="Pfam" id="PF13487">
    <property type="entry name" value="HD_5"/>
    <property type="match status" value="1"/>
</dbReference>